<keyword evidence="5" id="KW-0998">Cell outer membrane</keyword>
<keyword evidence="9" id="KW-1185">Reference proteome</keyword>
<evidence type="ECO:0000256" key="7">
    <source>
        <dbReference type="SAM" id="SignalP"/>
    </source>
</evidence>
<name>A0A240UE18_9BURK</name>
<evidence type="ECO:0000256" key="5">
    <source>
        <dbReference type="ARBA" id="ARBA00023237"/>
    </source>
</evidence>
<accession>A0A240UE18</accession>
<keyword evidence="2" id="KW-1134">Transmembrane beta strand</keyword>
<feature type="coiled-coil region" evidence="6">
    <location>
        <begin position="263"/>
        <end position="290"/>
    </location>
</feature>
<dbReference type="KEGG" id="acip:CBP36_13735"/>
<dbReference type="AlphaFoldDB" id="A0A240UE18"/>
<comment type="subcellular location">
    <subcellularLocation>
        <location evidence="1">Cell outer membrane</location>
    </subcellularLocation>
</comment>
<keyword evidence="6" id="KW-0175">Coiled coil</keyword>
<reference evidence="8" key="1">
    <citation type="submission" date="2017-05" db="EMBL/GenBank/DDBJ databases">
        <title>Polyphasic characterization of four soil-derived phenanthrene-degrading Acidovorax strains and proposal of Acidovorax phenanthrenivorans sp. nov.</title>
        <authorList>
            <person name="Singleton D."/>
            <person name="Lee J."/>
            <person name="Dickey A.N."/>
            <person name="Stroud A."/>
            <person name="Scholl E.H."/>
            <person name="Wright F.A."/>
            <person name="Aitken M.D."/>
        </authorList>
    </citation>
    <scope>NUCLEOTIDE SEQUENCE</scope>
    <source>
        <strain evidence="8">P4</strain>
    </source>
</reference>
<evidence type="ECO:0000256" key="6">
    <source>
        <dbReference type="SAM" id="Coils"/>
    </source>
</evidence>
<evidence type="ECO:0000313" key="8">
    <source>
        <dbReference type="EMBL" id="ART59744.1"/>
    </source>
</evidence>
<dbReference type="PANTHER" id="PTHR30026">
    <property type="entry name" value="OUTER MEMBRANE PROTEIN TOLC"/>
    <property type="match status" value="1"/>
</dbReference>
<evidence type="ECO:0000256" key="1">
    <source>
        <dbReference type="ARBA" id="ARBA00004442"/>
    </source>
</evidence>
<dbReference type="InterPro" id="IPR051906">
    <property type="entry name" value="TolC-like"/>
</dbReference>
<evidence type="ECO:0000313" key="9">
    <source>
        <dbReference type="Proteomes" id="UP000194440"/>
    </source>
</evidence>
<dbReference type="OrthoDB" id="7616984at2"/>
<keyword evidence="4" id="KW-0472">Membrane</keyword>
<evidence type="ECO:0000256" key="4">
    <source>
        <dbReference type="ARBA" id="ARBA00023136"/>
    </source>
</evidence>
<sequence length="441" mass="47372">MTRSPCSFLFALRRMAAAVCLAWVSATGPGMAVAQTPSPTLPPLLPPTAAVMQVLSQLPQVRAAIAGVPLAQARSQRLEAGPHDWVARTAANRRSERAGPSFSEAEVALETGVRWPGKVAADRKLGEAEITLGELALADAWHEAARGLLAAWFDALRDMRHASVLKAQAQLAQQQLGTTERRFQAEEAAQLELLAAQAEAARIEALAARAQGQAQLRLQALQRLYPGLPTPVDLATAAPATADADTAPMAAWDTAHWAAQILADNHELELAEAKAQHARLQAHRTALEQRGDPTVGVRASRERGGQERVLGVYLSVPLGHAGRRADTQAALAQAEMAEQELAHQRARIEAEAWRTAAEVEQARQTRGQLQRAQARIARSAVLQSRAYALGESPLADLLLARRNALEAQLAADGAALDEMQSHAKLLLDTHQLWQAPGAHRH</sequence>
<feature type="chain" id="PRO_5013371812" description="Transporter" evidence="7">
    <location>
        <begin position="35"/>
        <end position="441"/>
    </location>
</feature>
<proteinExistence type="predicted"/>
<gene>
    <name evidence="8" type="ORF">CBP36_13735</name>
</gene>
<dbReference type="GO" id="GO:1990281">
    <property type="term" value="C:efflux pump complex"/>
    <property type="evidence" value="ECO:0007669"/>
    <property type="project" value="TreeGrafter"/>
</dbReference>
<keyword evidence="3" id="KW-0812">Transmembrane</keyword>
<evidence type="ECO:0000256" key="3">
    <source>
        <dbReference type="ARBA" id="ARBA00022692"/>
    </source>
</evidence>
<dbReference type="SUPFAM" id="SSF56954">
    <property type="entry name" value="Outer membrane efflux proteins (OEP)"/>
    <property type="match status" value="1"/>
</dbReference>
<protein>
    <recommendedName>
        <fullName evidence="10">Transporter</fullName>
    </recommendedName>
</protein>
<dbReference type="Gene3D" id="1.20.1600.10">
    <property type="entry name" value="Outer membrane efflux proteins (OEP)"/>
    <property type="match status" value="1"/>
</dbReference>
<feature type="signal peptide" evidence="7">
    <location>
        <begin position="1"/>
        <end position="34"/>
    </location>
</feature>
<dbReference type="PANTHER" id="PTHR30026:SF20">
    <property type="entry name" value="OUTER MEMBRANE PROTEIN TOLC"/>
    <property type="match status" value="1"/>
</dbReference>
<evidence type="ECO:0000256" key="2">
    <source>
        <dbReference type="ARBA" id="ARBA00022452"/>
    </source>
</evidence>
<dbReference type="Proteomes" id="UP000194440">
    <property type="component" value="Chromosome"/>
</dbReference>
<keyword evidence="7" id="KW-0732">Signal</keyword>
<organism evidence="8 9">
    <name type="scientific">Acidovorax carolinensis</name>
    <dbReference type="NCBI Taxonomy" id="553814"/>
    <lineage>
        <taxon>Bacteria</taxon>
        <taxon>Pseudomonadati</taxon>
        <taxon>Pseudomonadota</taxon>
        <taxon>Betaproteobacteria</taxon>
        <taxon>Burkholderiales</taxon>
        <taxon>Comamonadaceae</taxon>
        <taxon>Acidovorax</taxon>
    </lineage>
</organism>
<dbReference type="GO" id="GO:0009279">
    <property type="term" value="C:cell outer membrane"/>
    <property type="evidence" value="ECO:0007669"/>
    <property type="project" value="UniProtKB-SubCell"/>
</dbReference>
<evidence type="ECO:0008006" key="10">
    <source>
        <dbReference type="Google" id="ProtNLM"/>
    </source>
</evidence>
<dbReference type="GO" id="GO:0015288">
    <property type="term" value="F:porin activity"/>
    <property type="evidence" value="ECO:0007669"/>
    <property type="project" value="TreeGrafter"/>
</dbReference>
<dbReference type="EMBL" id="CP021366">
    <property type="protein sequence ID" value="ART59744.1"/>
    <property type="molecule type" value="Genomic_DNA"/>
</dbReference>
<dbReference type="RefSeq" id="WP_086927811.1">
    <property type="nucleotide sequence ID" value="NZ_CP021366.1"/>
</dbReference>
<dbReference type="GO" id="GO:0015562">
    <property type="term" value="F:efflux transmembrane transporter activity"/>
    <property type="evidence" value="ECO:0007669"/>
    <property type="project" value="InterPro"/>
</dbReference>